<name>A0ABV6ZR37_9HYPH</name>
<organism evidence="4 5">
    <name type="scientific">Labrys neptuniae</name>
    <dbReference type="NCBI Taxonomy" id="376174"/>
    <lineage>
        <taxon>Bacteria</taxon>
        <taxon>Pseudomonadati</taxon>
        <taxon>Pseudomonadota</taxon>
        <taxon>Alphaproteobacteria</taxon>
        <taxon>Hyphomicrobiales</taxon>
        <taxon>Xanthobacteraceae</taxon>
        <taxon>Labrys</taxon>
    </lineage>
</organism>
<feature type="domain" description="Hydantoinase/oxoprolinase N-terminal" evidence="2">
    <location>
        <begin position="3"/>
        <end position="191"/>
    </location>
</feature>
<dbReference type="PANTHER" id="PTHR11365:SF23">
    <property type="entry name" value="HYPOTHETICAL 5-OXOPROLINASE (EUROFUNG)-RELATED"/>
    <property type="match status" value="1"/>
</dbReference>
<dbReference type="Proteomes" id="UP001595190">
    <property type="component" value="Unassembled WGS sequence"/>
</dbReference>
<dbReference type="InterPro" id="IPR043129">
    <property type="entry name" value="ATPase_NBD"/>
</dbReference>
<dbReference type="Pfam" id="PF05378">
    <property type="entry name" value="Hydant_A_N"/>
    <property type="match status" value="1"/>
</dbReference>
<evidence type="ECO:0000313" key="5">
    <source>
        <dbReference type="Proteomes" id="UP001595190"/>
    </source>
</evidence>
<dbReference type="SUPFAM" id="SSF53067">
    <property type="entry name" value="Actin-like ATPase domain"/>
    <property type="match status" value="1"/>
</dbReference>
<evidence type="ECO:0000259" key="2">
    <source>
        <dbReference type="Pfam" id="PF05378"/>
    </source>
</evidence>
<dbReference type="EMBL" id="JBHGPK010000039">
    <property type="protein sequence ID" value="MFC2254654.1"/>
    <property type="molecule type" value="Genomic_DNA"/>
</dbReference>
<dbReference type="PANTHER" id="PTHR11365">
    <property type="entry name" value="5-OXOPROLINASE RELATED"/>
    <property type="match status" value="1"/>
</dbReference>
<dbReference type="Pfam" id="PF01968">
    <property type="entry name" value="Hydantoinase_A"/>
    <property type="match status" value="1"/>
</dbReference>
<evidence type="ECO:0000313" key="4">
    <source>
        <dbReference type="EMBL" id="MFC2254654.1"/>
    </source>
</evidence>
<feature type="domain" description="Hydantoinase A/oxoprolinase" evidence="1">
    <location>
        <begin position="212"/>
        <end position="496"/>
    </location>
</feature>
<protein>
    <submittedName>
        <fullName evidence="4">Hydantoinase/oxoprolinase family protein</fullName>
    </submittedName>
</protein>
<dbReference type="InterPro" id="IPR008040">
    <property type="entry name" value="Hydant_A_N"/>
</dbReference>
<sequence length="706" mass="74896">MYLGVDIGGTFTDLVLLDEQGGLFTTKALSTPGELEVGVFNAVQDAAAQRGMTGEELLARVVAFGHGTTQATNAVIERDGARTGLIATRGFGDTLAIQRLMGFTAGVPVDRLGWYSRRRYPQPIVPRHLVREIRERVDHAGKVLVALDQDQVREAVRSLASEGVQTFAVAFLWSFRNPEHERIAARIIGEEVPGAYVSLSSEVAPVIGEYERTATAALNSYLAPKVVSYLDGIEQMLRKRGFKGAFSILNSAGGVMPVAEAARRPVTLVTSGPTGGVMGSVHLAKKLGYRNLITTDMGGTSFDVAIVVDDKPLMSTNHEAGGFHIATPMIEVRAIGAGGGSIARVLDGQLRVGPDSAGARPGPVCYGRGGTLATVTDADVVLGIIDPQTFLGGKMKLDKAAASAAIEEQIAKPLGLTTEEAAAGIRRIVDAQMADTLREVTIGRGHDPRDFVIFAYGGAGPVHCAGYGAELGVPKMVVPVTSMAHSAYGALAADLQFAVEKSLLMRAGGGSRAPADGLVASEIAAAFATLEAECLDAMHRAGVTGEDVQLLRTADLRYRRQTNDLIIPVPAGEIAAATLDDLVARFEATYEQTYGKGSAFREAGLELTNVRVEAFGKARRPEIALTAPSAEPTVGRRRIFEPVAAAWMECAVYNWRELPKDFTVTGPAVIEHPETSVFVAASQVARLDATSNITIEQREDSSNVYN</sequence>
<dbReference type="Pfam" id="PF19278">
    <property type="entry name" value="Hydant_A_C"/>
    <property type="match status" value="1"/>
</dbReference>
<proteinExistence type="predicted"/>
<feature type="domain" description="Acetophenone carboxylase-like C-terminal" evidence="3">
    <location>
        <begin position="519"/>
        <end position="690"/>
    </location>
</feature>
<dbReference type="RefSeq" id="WP_394315298.1">
    <property type="nucleotide sequence ID" value="NZ_JBHGPK010000039.1"/>
</dbReference>
<dbReference type="InterPro" id="IPR049517">
    <property type="entry name" value="ACX-like_C"/>
</dbReference>
<dbReference type="InterPro" id="IPR045079">
    <property type="entry name" value="Oxoprolinase-like"/>
</dbReference>
<evidence type="ECO:0000259" key="3">
    <source>
        <dbReference type="Pfam" id="PF19278"/>
    </source>
</evidence>
<accession>A0ABV6ZR37</accession>
<dbReference type="InterPro" id="IPR002821">
    <property type="entry name" value="Hydantoinase_A"/>
</dbReference>
<evidence type="ECO:0000259" key="1">
    <source>
        <dbReference type="Pfam" id="PF01968"/>
    </source>
</evidence>
<gene>
    <name evidence="4" type="ORF">ACETRX_33930</name>
</gene>
<comment type="caution">
    <text evidence="4">The sequence shown here is derived from an EMBL/GenBank/DDBJ whole genome shotgun (WGS) entry which is preliminary data.</text>
</comment>
<reference evidence="4 5" key="1">
    <citation type="submission" date="2024-09" db="EMBL/GenBank/DDBJ databases">
        <title>Description of Labrys sedimenti sp. nov., isolated from a diclofenac-degrading enrichment culture, and genome-based reclassification of Labrys portucalensis as a later heterotypic synonym of Labrys neptuniae.</title>
        <authorList>
            <person name="Tancsics A."/>
            <person name="Csepanyi A."/>
        </authorList>
    </citation>
    <scope>NUCLEOTIDE SEQUENCE [LARGE SCALE GENOMIC DNA]</scope>
    <source>
        <strain evidence="4 5">LMG 23412</strain>
    </source>
</reference>